<evidence type="ECO:0000313" key="13">
    <source>
        <dbReference type="EMBL" id="EGK05777.1"/>
    </source>
</evidence>
<dbReference type="SMART" id="SM00965">
    <property type="entry name" value="STN"/>
    <property type="match status" value="1"/>
</dbReference>
<gene>
    <name evidence="13" type="ORF">HMPREF9456_02579</name>
</gene>
<dbReference type="Pfam" id="PF13715">
    <property type="entry name" value="CarbopepD_reg_2"/>
    <property type="match status" value="1"/>
</dbReference>
<organism evidence="13 14">
    <name type="scientific">Dysgonomonas mossii DSM 22836</name>
    <dbReference type="NCBI Taxonomy" id="742767"/>
    <lineage>
        <taxon>Bacteria</taxon>
        <taxon>Pseudomonadati</taxon>
        <taxon>Bacteroidota</taxon>
        <taxon>Bacteroidia</taxon>
        <taxon>Bacteroidales</taxon>
        <taxon>Dysgonomonadaceae</taxon>
        <taxon>Dysgonomonas</taxon>
    </lineage>
</organism>
<dbReference type="NCBIfam" id="TIGR04056">
    <property type="entry name" value="OMP_RagA_SusC"/>
    <property type="match status" value="1"/>
</dbReference>
<evidence type="ECO:0000256" key="4">
    <source>
        <dbReference type="ARBA" id="ARBA00022496"/>
    </source>
</evidence>
<evidence type="ECO:0000256" key="6">
    <source>
        <dbReference type="ARBA" id="ARBA00023004"/>
    </source>
</evidence>
<keyword evidence="2 10" id="KW-0813">Transport</keyword>
<keyword evidence="3 10" id="KW-1134">Transmembrane beta strand</keyword>
<evidence type="ECO:0000256" key="5">
    <source>
        <dbReference type="ARBA" id="ARBA00022692"/>
    </source>
</evidence>
<dbReference type="Pfam" id="PF07715">
    <property type="entry name" value="Plug"/>
    <property type="match status" value="1"/>
</dbReference>
<dbReference type="SUPFAM" id="SSF49464">
    <property type="entry name" value="Carboxypeptidase regulatory domain-like"/>
    <property type="match status" value="1"/>
</dbReference>
<dbReference type="GO" id="GO:0006826">
    <property type="term" value="P:iron ion transport"/>
    <property type="evidence" value="ECO:0007669"/>
    <property type="project" value="UniProtKB-KW"/>
</dbReference>
<dbReference type="Pfam" id="PF00593">
    <property type="entry name" value="TonB_dep_Rec_b-barrel"/>
    <property type="match status" value="1"/>
</dbReference>
<dbReference type="InterPro" id="IPR039426">
    <property type="entry name" value="TonB-dep_rcpt-like"/>
</dbReference>
<keyword evidence="14" id="KW-1185">Reference proteome</keyword>
<comment type="subcellular location">
    <subcellularLocation>
        <location evidence="1 10">Cell outer membrane</location>
        <topology evidence="1 10">Multi-pass membrane protein</topology>
    </subcellularLocation>
</comment>
<dbReference type="Proteomes" id="UP000006420">
    <property type="component" value="Unassembled WGS sequence"/>
</dbReference>
<dbReference type="EMBL" id="ADLW01000013">
    <property type="protein sequence ID" value="EGK05777.1"/>
    <property type="molecule type" value="Genomic_DNA"/>
</dbReference>
<dbReference type="InterPro" id="IPR011662">
    <property type="entry name" value="Secretin/TonB_short_N"/>
</dbReference>
<keyword evidence="6" id="KW-0408">Iron</keyword>
<dbReference type="PROSITE" id="PS52016">
    <property type="entry name" value="TONB_DEPENDENT_REC_3"/>
    <property type="match status" value="1"/>
</dbReference>
<sequence>MTLIKFILGGKSKYLLFLGLFLMSFTVQSKRIDSISINRTGAIRSVLKEIEKASSYHFMYNDKLINTDKIVSINVKDRPVNEILNSLFEDSNITYTIVDDQIILSVAGTNEVKDSKQTGREISGVIKDEKGFTLPGVSIAVKGTTTGTITDLDGKYSINVPSGAVLAFNYVGFVPQEVKIGNQSTLDIILKEDTQTLDEVVVVGYTTQKKADLTGAVSSVKMSSLNDMSVSGINSALQGRMSGVTVLQSSGAPGSGTSIRIRGMGTFGNNEPLYVIDGMPADNMNDINPGDIERIDVLKDAASAAIYGSRAANGVVIIQTKKGGKSDKVNIAFNTHHGVSMAQRKIDVLNAAQRNTIHLEAYDNAIKYDGYDKTAPNYYTSDFAKVSRTNWQDEIFSNAAYQANYDLSLSGGSDKFKYNIMGAHLKQDGLLKNSNFNRTTLRINTELEVFKNFKVGENLMITHSKQMLVPEMGANGAIASALQFDPSVSVYENKAKGIYSGSGELGADLRNPVAVLDRSDRARTRDRIFGNVYAEYKFLNDFTIKTDLGYDWSDWGDKWFVTRVPEAGRASNTNELTERGWKDTKWITTTTLKYDKVIGLNKLMLLGGTSYEAFNSEYTNARGTGFISEDKSQRYLSAATNIAWMQGGREEWAMNSYFARIDYSFGDRYLLSANFRTDGSSKFAKGNRWGYFPSVSGGWRISEESFFETLKEKAIQNLKLRASWGKLGNQDMGSNYPTKVLIANTTDNDGYNTVFGSTETAGFGRYEATLANPDLKWEVTTQTDLGLDISFLNKFDFGFDYFIKKSSDVLLEIPVPSLAGVDGGMMVNAAEVRNRGFDMNLSYNTKVKDFNISAYGNFSKVKNEVLSMGTGNRNMFTSSYRGTNITRTRVGEPIAHFYGYKNGGVFKSQEEIDTYVNEKGEKIQPAAKVGDLKFLDLDGNGKIDSNDQTNIGSGFPDFTYGFGADLEYKGFDLSFFFQGVAGYDIFNAIKYEGMFVDPRYNQFAAILDRYHPTNNPGGNGPRVTIKDTNNNRRMSDYYVDKGDYLRLKTLTFGYTFNRNTIKKLGLQKLRVYATVQNLLTFTSYKGFDPELGETYANELDSYGVTEIGVDRGQFPQPRTFIMGVNINF</sequence>
<proteinExistence type="inferred from homology"/>
<dbReference type="Gene3D" id="2.60.40.1120">
    <property type="entry name" value="Carboxypeptidase-like, regulatory domain"/>
    <property type="match status" value="1"/>
</dbReference>
<dbReference type="InterPro" id="IPR023997">
    <property type="entry name" value="TonB-dep_OMP_SusC/RagA_CS"/>
</dbReference>
<keyword evidence="8 10" id="KW-0472">Membrane</keyword>
<reference evidence="13 14" key="1">
    <citation type="submission" date="2011-04" db="EMBL/GenBank/DDBJ databases">
        <title>The Genome Sequence of Dysgonomonas mossii DSM 22836.</title>
        <authorList>
            <consortium name="The Broad Institute Genome Sequencing Platform"/>
            <person name="Earl A."/>
            <person name="Ward D."/>
            <person name="Feldgarden M."/>
            <person name="Gevers D."/>
            <person name="Pudlo N."/>
            <person name="Martens E."/>
            <person name="Allen-Vercoe E."/>
            <person name="Young S.K."/>
            <person name="Zeng Q."/>
            <person name="Gargeya S."/>
            <person name="Fitzgerald M."/>
            <person name="Haas B."/>
            <person name="Abouelleil A."/>
            <person name="Alvarado L."/>
            <person name="Arachchi H.M."/>
            <person name="Berlin A."/>
            <person name="Brown A."/>
            <person name="Chapman S.B."/>
            <person name="Chen Z."/>
            <person name="Dunbar C."/>
            <person name="Freedman E."/>
            <person name="Gearin G."/>
            <person name="Gellesch M."/>
            <person name="Goldberg J."/>
            <person name="Griggs A."/>
            <person name="Gujja S."/>
            <person name="Heiman D."/>
            <person name="Howarth C."/>
            <person name="Larson L."/>
            <person name="Lui A."/>
            <person name="MacDonald P.J.P."/>
            <person name="Mehta T."/>
            <person name="Montmayeur A."/>
            <person name="Murphy C."/>
            <person name="Neiman D."/>
            <person name="Pearson M."/>
            <person name="Priest M."/>
            <person name="Roberts A."/>
            <person name="Saif S."/>
            <person name="Shea T."/>
            <person name="Shenoy N."/>
            <person name="Sisk P."/>
            <person name="Stolte C."/>
            <person name="Sykes S."/>
            <person name="Yandava C."/>
            <person name="Wortman J."/>
            <person name="Nusbaum C."/>
            <person name="Birren B."/>
        </authorList>
    </citation>
    <scope>NUCLEOTIDE SEQUENCE [LARGE SCALE GENOMIC DNA]</scope>
    <source>
        <strain evidence="13 14">DSM 22836</strain>
    </source>
</reference>
<evidence type="ECO:0000256" key="1">
    <source>
        <dbReference type="ARBA" id="ARBA00004571"/>
    </source>
</evidence>
<dbReference type="Gene3D" id="2.170.130.10">
    <property type="entry name" value="TonB-dependent receptor, plug domain"/>
    <property type="match status" value="1"/>
</dbReference>
<evidence type="ECO:0000256" key="9">
    <source>
        <dbReference type="ARBA" id="ARBA00023237"/>
    </source>
</evidence>
<evidence type="ECO:0000256" key="11">
    <source>
        <dbReference type="RuleBase" id="RU003357"/>
    </source>
</evidence>
<dbReference type="RefSeq" id="WP_006843944.1">
    <property type="nucleotide sequence ID" value="NZ_AQWJ01000006.1"/>
</dbReference>
<dbReference type="InterPro" id="IPR037066">
    <property type="entry name" value="Plug_dom_sf"/>
</dbReference>
<dbReference type="InterPro" id="IPR036942">
    <property type="entry name" value="Beta-barrel_TonB_sf"/>
</dbReference>
<dbReference type="Gene3D" id="2.40.170.20">
    <property type="entry name" value="TonB-dependent receptor, beta-barrel domain"/>
    <property type="match status" value="1"/>
</dbReference>
<comment type="caution">
    <text evidence="13">The sequence shown here is derived from an EMBL/GenBank/DDBJ whole genome shotgun (WGS) entry which is preliminary data.</text>
</comment>
<dbReference type="STRING" id="742767.HMPREF9456_02579"/>
<dbReference type="SUPFAM" id="SSF56935">
    <property type="entry name" value="Porins"/>
    <property type="match status" value="1"/>
</dbReference>
<dbReference type="InterPro" id="IPR000531">
    <property type="entry name" value="Beta-barrel_TonB"/>
</dbReference>
<dbReference type="eggNOG" id="COG1629">
    <property type="taxonomic scope" value="Bacteria"/>
</dbReference>
<dbReference type="FunFam" id="2.170.130.10:FF:000008">
    <property type="entry name" value="SusC/RagA family TonB-linked outer membrane protein"/>
    <property type="match status" value="1"/>
</dbReference>
<dbReference type="InterPro" id="IPR023996">
    <property type="entry name" value="TonB-dep_OMP_SusC/RagA"/>
</dbReference>
<dbReference type="GO" id="GO:0009279">
    <property type="term" value="C:cell outer membrane"/>
    <property type="evidence" value="ECO:0007669"/>
    <property type="project" value="UniProtKB-SubCell"/>
</dbReference>
<evidence type="ECO:0000259" key="12">
    <source>
        <dbReference type="SMART" id="SM00965"/>
    </source>
</evidence>
<keyword evidence="5 10" id="KW-0812">Transmembrane</keyword>
<dbReference type="GeneID" id="78083205"/>
<accession>F8X2Q9</accession>
<evidence type="ECO:0000256" key="10">
    <source>
        <dbReference type="PROSITE-ProRule" id="PRU01360"/>
    </source>
</evidence>
<evidence type="ECO:0000256" key="7">
    <source>
        <dbReference type="ARBA" id="ARBA00023077"/>
    </source>
</evidence>
<dbReference type="NCBIfam" id="TIGR04057">
    <property type="entry name" value="SusC_RagA_signa"/>
    <property type="match status" value="1"/>
</dbReference>
<dbReference type="HOGENOM" id="CLU_004317_0_2_10"/>
<feature type="domain" description="Secretin/TonB short N-terminal" evidence="12">
    <location>
        <begin position="56"/>
        <end position="107"/>
    </location>
</feature>
<keyword evidence="4" id="KW-0410">Iron transport</keyword>
<evidence type="ECO:0000256" key="2">
    <source>
        <dbReference type="ARBA" id="ARBA00022448"/>
    </source>
</evidence>
<keyword evidence="4" id="KW-0406">Ion transport</keyword>
<evidence type="ECO:0000256" key="8">
    <source>
        <dbReference type="ARBA" id="ARBA00023136"/>
    </source>
</evidence>
<keyword evidence="9 10" id="KW-0998">Cell outer membrane</keyword>
<evidence type="ECO:0000256" key="3">
    <source>
        <dbReference type="ARBA" id="ARBA00022452"/>
    </source>
</evidence>
<comment type="similarity">
    <text evidence="10 11">Belongs to the TonB-dependent receptor family.</text>
</comment>
<dbReference type="OrthoDB" id="9768177at2"/>
<keyword evidence="7 11" id="KW-0798">TonB box</keyword>
<dbReference type="InterPro" id="IPR008969">
    <property type="entry name" value="CarboxyPept-like_regulatory"/>
</dbReference>
<protein>
    <recommendedName>
        <fullName evidence="12">Secretin/TonB short N-terminal domain-containing protein</fullName>
    </recommendedName>
</protein>
<dbReference type="AlphaFoldDB" id="F8X2Q9"/>
<dbReference type="InterPro" id="IPR012910">
    <property type="entry name" value="Plug_dom"/>
</dbReference>
<dbReference type="FunFam" id="2.60.40.1120:FF:000003">
    <property type="entry name" value="Outer membrane protein Omp121"/>
    <property type="match status" value="1"/>
</dbReference>
<name>F8X2Q9_9BACT</name>
<dbReference type="Pfam" id="PF07660">
    <property type="entry name" value="STN"/>
    <property type="match status" value="1"/>
</dbReference>
<evidence type="ECO:0000313" key="14">
    <source>
        <dbReference type="Proteomes" id="UP000006420"/>
    </source>
</evidence>